<dbReference type="AlphaFoldDB" id="A0A2H1WED1"/>
<protein>
    <submittedName>
        <fullName evidence="2">SFRICE_018512</fullName>
    </submittedName>
</protein>
<proteinExistence type="predicted"/>
<reference evidence="2" key="1">
    <citation type="submission" date="2016-07" db="EMBL/GenBank/DDBJ databases">
        <authorList>
            <person name="Bretaudeau A."/>
        </authorList>
    </citation>
    <scope>NUCLEOTIDE SEQUENCE</scope>
    <source>
        <strain evidence="2">Rice</strain>
        <tissue evidence="2">Whole body</tissue>
    </source>
</reference>
<sequence length="117" mass="13241">MDISLGFPPVMWESNPLHVTWQPVVQPPHQPCSQTNKRYNSDNYFTPGKRADGSPDVKQSPPPIDTRDTRGFTTTQKASVSNRTGFRMTCAARLMDRFVPVTFLASRDVVFSYAMKM</sequence>
<organism evidence="2">
    <name type="scientific">Spodoptera frugiperda</name>
    <name type="common">Fall armyworm</name>
    <dbReference type="NCBI Taxonomy" id="7108"/>
    <lineage>
        <taxon>Eukaryota</taxon>
        <taxon>Metazoa</taxon>
        <taxon>Ecdysozoa</taxon>
        <taxon>Arthropoda</taxon>
        <taxon>Hexapoda</taxon>
        <taxon>Insecta</taxon>
        <taxon>Pterygota</taxon>
        <taxon>Neoptera</taxon>
        <taxon>Endopterygota</taxon>
        <taxon>Lepidoptera</taxon>
        <taxon>Glossata</taxon>
        <taxon>Ditrysia</taxon>
        <taxon>Noctuoidea</taxon>
        <taxon>Noctuidae</taxon>
        <taxon>Amphipyrinae</taxon>
        <taxon>Spodoptera</taxon>
    </lineage>
</organism>
<evidence type="ECO:0000313" key="2">
    <source>
        <dbReference type="EMBL" id="SOQ51316.1"/>
    </source>
</evidence>
<feature type="compositionally biased region" description="Polar residues" evidence="1">
    <location>
        <begin position="31"/>
        <end position="44"/>
    </location>
</feature>
<gene>
    <name evidence="2" type="ORF">SFRICE_018512</name>
</gene>
<accession>A0A2H1WED1</accession>
<evidence type="ECO:0000256" key="1">
    <source>
        <dbReference type="SAM" id="MobiDB-lite"/>
    </source>
</evidence>
<name>A0A2H1WED1_SPOFR</name>
<dbReference type="EMBL" id="ODYU01008044">
    <property type="protein sequence ID" value="SOQ51316.1"/>
    <property type="molecule type" value="Genomic_DNA"/>
</dbReference>
<feature type="region of interest" description="Disordered" evidence="1">
    <location>
        <begin position="27"/>
        <end position="78"/>
    </location>
</feature>